<dbReference type="Proteomes" id="UP000008021">
    <property type="component" value="Chromosome 11"/>
</dbReference>
<dbReference type="InterPro" id="IPR045766">
    <property type="entry name" value="MCAfunc"/>
</dbReference>
<feature type="domain" description="MCAfunc" evidence="2">
    <location>
        <begin position="289"/>
        <end position="410"/>
    </location>
</feature>
<dbReference type="STRING" id="40149.A0A0E0F8H1"/>
<dbReference type="Pfam" id="PF19584">
    <property type="entry name" value="MCAfunc"/>
    <property type="match status" value="2"/>
</dbReference>
<sequence length="549" mass="58580">MEILSLISGVTTIVKLANDIDGAVKAASRSKKSCEKLAERVADIGDLLKGVDTSSPSTAAVATRRLVGRLERALRRALLLVTSCQSTSRIYSLVAGGWQAEQFDKVNAEIDRCLLDLSLSSLALVSTIDHKLNAAAAAAGGETNTEVAPPLPPVLCSHGHDQDDGEDKMAAGGAAEKNGELICYGGEQDGKTETDAGEVVTTIGVPAATAAYMHYQLSPPPPPPCYGYHLHYCHCTHGHCHCAGGRHYLPSYYSDDSADVRLRHMFSDENPNACSIINVTSIVSIAADIAGAAKSVRQNKKRCQRLAERVGDIGELTKDLAVDGGGSSSSSSSPSTAATRRLVVKLEEALGSALLLVRSCQASSRRTYYSLLVAGGWQYAEQFDEVNAEIDRCLRDLTVAIVSRIDRKLNAAAGDTNTDIVVDVDVVPADANIVGTHDDGADQVDDKDNNGEQDGKSNSGDDVVGVHHQFSPPPPPPPPYYGYYLYYWQCTDGLAGGYHQQRGGHYCHCAAGDGHGHYYSPSSCPWHSDRVDSIRQMFSDDNPNSCSIA</sequence>
<dbReference type="AlphaFoldDB" id="A0A0E0F8H1"/>
<reference evidence="3" key="2">
    <citation type="submission" date="2018-05" db="EMBL/GenBank/DDBJ databases">
        <title>OmerRS3 (Oryza meridionalis Reference Sequence Version 3).</title>
        <authorList>
            <person name="Zhang J."/>
            <person name="Kudrna D."/>
            <person name="Lee S."/>
            <person name="Talag J."/>
            <person name="Welchert J."/>
            <person name="Wing R.A."/>
        </authorList>
    </citation>
    <scope>NUCLEOTIDE SEQUENCE [LARGE SCALE GENOMIC DNA]</scope>
    <source>
        <strain evidence="3">cv. OR44</strain>
    </source>
</reference>
<dbReference type="Gramene" id="OMERI11G18490.1">
    <property type="protein sequence ID" value="OMERI11G18490.1"/>
    <property type="gene ID" value="OMERI11G18490"/>
</dbReference>
<dbReference type="InterPro" id="IPR059179">
    <property type="entry name" value="MLKL-like_MCAfunc"/>
</dbReference>
<feature type="compositionally biased region" description="Basic and acidic residues" evidence="1">
    <location>
        <begin position="436"/>
        <end position="455"/>
    </location>
</feature>
<dbReference type="Gene3D" id="1.20.930.20">
    <property type="entry name" value="Adaptor protein Cbl, N-terminal domain"/>
    <property type="match status" value="2"/>
</dbReference>
<protein>
    <recommendedName>
        <fullName evidence="2">MCAfunc domain-containing protein</fullName>
    </recommendedName>
</protein>
<dbReference type="InterPro" id="IPR036537">
    <property type="entry name" value="Adaptor_Cbl_N_dom_sf"/>
</dbReference>
<dbReference type="GO" id="GO:0007166">
    <property type="term" value="P:cell surface receptor signaling pathway"/>
    <property type="evidence" value="ECO:0007669"/>
    <property type="project" value="InterPro"/>
</dbReference>
<dbReference type="HOGENOM" id="CLU_553625_0_0_1"/>
<dbReference type="PANTHER" id="PTHR35832">
    <property type="entry name" value="OS12G0248400 PROTEIN-RELATED"/>
    <property type="match status" value="1"/>
</dbReference>
<evidence type="ECO:0000259" key="2">
    <source>
        <dbReference type="Pfam" id="PF19584"/>
    </source>
</evidence>
<accession>A0A0E0F8H1</accession>
<organism evidence="3">
    <name type="scientific">Oryza meridionalis</name>
    <dbReference type="NCBI Taxonomy" id="40149"/>
    <lineage>
        <taxon>Eukaryota</taxon>
        <taxon>Viridiplantae</taxon>
        <taxon>Streptophyta</taxon>
        <taxon>Embryophyta</taxon>
        <taxon>Tracheophyta</taxon>
        <taxon>Spermatophyta</taxon>
        <taxon>Magnoliopsida</taxon>
        <taxon>Liliopsida</taxon>
        <taxon>Poales</taxon>
        <taxon>Poaceae</taxon>
        <taxon>BOP clade</taxon>
        <taxon>Oryzoideae</taxon>
        <taxon>Oryzeae</taxon>
        <taxon>Oryzinae</taxon>
        <taxon>Oryza</taxon>
    </lineage>
</organism>
<dbReference type="CDD" id="cd21037">
    <property type="entry name" value="MLKL_NTD"/>
    <property type="match status" value="2"/>
</dbReference>
<feature type="domain" description="MCAfunc" evidence="2">
    <location>
        <begin position="23"/>
        <end position="132"/>
    </location>
</feature>
<evidence type="ECO:0000313" key="4">
    <source>
        <dbReference type="Proteomes" id="UP000008021"/>
    </source>
</evidence>
<name>A0A0E0F8H1_9ORYZ</name>
<proteinExistence type="predicted"/>
<feature type="region of interest" description="Disordered" evidence="1">
    <location>
        <begin position="433"/>
        <end position="474"/>
    </location>
</feature>
<evidence type="ECO:0000313" key="3">
    <source>
        <dbReference type="EnsemblPlants" id="OMERI11G18490.1"/>
    </source>
</evidence>
<reference evidence="3" key="1">
    <citation type="submission" date="2015-04" db="UniProtKB">
        <authorList>
            <consortium name="EnsemblPlants"/>
        </authorList>
    </citation>
    <scope>IDENTIFICATION</scope>
</reference>
<evidence type="ECO:0000256" key="1">
    <source>
        <dbReference type="SAM" id="MobiDB-lite"/>
    </source>
</evidence>
<dbReference type="eggNOG" id="ENOG502R4BE">
    <property type="taxonomic scope" value="Eukaryota"/>
</dbReference>
<keyword evidence="4" id="KW-1185">Reference proteome</keyword>
<dbReference type="EnsemblPlants" id="OMERI11G18490.1">
    <property type="protein sequence ID" value="OMERI11G18490.1"/>
    <property type="gene ID" value="OMERI11G18490"/>
</dbReference>
<dbReference type="PANTHER" id="PTHR35832:SF6">
    <property type="entry name" value="EXPRESSED PROTEIN"/>
    <property type="match status" value="1"/>
</dbReference>